<dbReference type="PANTHER" id="PTHR30462:SF0">
    <property type="entry name" value="INTERMEMBRANE TRANSPORT PROTEIN YEBT"/>
    <property type="match status" value="1"/>
</dbReference>
<evidence type="ECO:0000256" key="4">
    <source>
        <dbReference type="ARBA" id="ARBA00022692"/>
    </source>
</evidence>
<feature type="transmembrane region" description="Helical" evidence="8">
    <location>
        <begin position="49"/>
        <end position="66"/>
    </location>
</feature>
<evidence type="ECO:0000259" key="9">
    <source>
        <dbReference type="Pfam" id="PF02470"/>
    </source>
</evidence>
<name>A0ABS6NQY5_9BURK</name>
<feature type="domain" description="Mce/MlaD" evidence="9">
    <location>
        <begin position="192"/>
        <end position="253"/>
    </location>
</feature>
<feature type="domain" description="Mce/MlaD" evidence="9">
    <location>
        <begin position="323"/>
        <end position="428"/>
    </location>
</feature>
<comment type="caution">
    <text evidence="10">The sequence shown here is derived from an EMBL/GenBank/DDBJ whole genome shotgun (WGS) entry which is preliminary data.</text>
</comment>
<feature type="domain" description="Mce/MlaD" evidence="9">
    <location>
        <begin position="74"/>
        <end position="162"/>
    </location>
</feature>
<proteinExistence type="predicted"/>
<dbReference type="RefSeq" id="WP_169294943.1">
    <property type="nucleotide sequence ID" value="NZ_JAHSPR010000007.1"/>
</dbReference>
<dbReference type="EMBL" id="JAHSPR010000007">
    <property type="protein sequence ID" value="MBV4397601.1"/>
    <property type="molecule type" value="Genomic_DNA"/>
</dbReference>
<keyword evidence="3" id="KW-0997">Cell inner membrane</keyword>
<feature type="compositionally biased region" description="Polar residues" evidence="7">
    <location>
        <begin position="9"/>
        <end position="26"/>
    </location>
</feature>
<comment type="subcellular location">
    <subcellularLocation>
        <location evidence="1">Cell inner membrane</location>
    </subcellularLocation>
</comment>
<keyword evidence="11" id="KW-1185">Reference proteome</keyword>
<evidence type="ECO:0000256" key="6">
    <source>
        <dbReference type="ARBA" id="ARBA00023136"/>
    </source>
</evidence>
<sequence>MSESEDKQSPSSQTNESLVNNRSSAENGIRPPVVKEPVVSQKKGKNISWIWLVPFIAAIVGLSLLVRDYMDQGPEASIIFKTAEGLEVGKTQVRYRDVVIGHVNKISLTPDRNEVEVNVSLSKESEFLMREGTMFWVVRPRLTISGVSGLGTLVSGSYIGVDVPDNDGKISVYTDEFVGLEHPPEISSNRPGKKFVLNASNLGSLDLGSPVYYRRIPVGQVINYQLAKDGKAVDIIVFIDSPYDQFVTENSRFWNASGLDLSLGANGLNFRTQSLVSLLTGGVAFADPPPRQGQNIRLAEANSVFILETTEERAMAEPHGQVYPVRMKFSNSVRGLQAGAPLDFKGINLGEVRAISLEYDAKNHESFAVVDAIVYENRLSVVLNSNKKPDSKAKEIGINEIKAFFASGLRGQLRFANLFTGQLYVGLDYFPDEPPLPAPDLSQDPFIIPTVGGSFDEIQDNLNQIIRKLKDLPLDSIGQSLDSALQGVAKLVSNLDSKTMPEMNKALRQATRSLNGTDKLVNSLDDTIRPDGALMSEVRTMLRELTRTMRSFRAISDFLQAEPSSVIRGRQKDKVPFME</sequence>
<evidence type="ECO:0000256" key="5">
    <source>
        <dbReference type="ARBA" id="ARBA00022989"/>
    </source>
</evidence>
<feature type="region of interest" description="Disordered" evidence="7">
    <location>
        <begin position="1"/>
        <end position="30"/>
    </location>
</feature>
<dbReference type="PANTHER" id="PTHR30462">
    <property type="entry name" value="INTERMEMBRANE TRANSPORT PROTEIN PQIB-RELATED"/>
    <property type="match status" value="1"/>
</dbReference>
<dbReference type="InterPro" id="IPR003399">
    <property type="entry name" value="Mce/MlaD"/>
</dbReference>
<evidence type="ECO:0000256" key="8">
    <source>
        <dbReference type="SAM" id="Phobius"/>
    </source>
</evidence>
<accession>A0ABS6NQY5</accession>
<gene>
    <name evidence="10" type="ORF">KU392_10105</name>
</gene>
<keyword evidence="5 8" id="KW-1133">Transmembrane helix</keyword>
<dbReference type="InterPro" id="IPR051800">
    <property type="entry name" value="PqiA-PqiB_transport"/>
</dbReference>
<evidence type="ECO:0000313" key="11">
    <source>
        <dbReference type="Proteomes" id="UP000722165"/>
    </source>
</evidence>
<evidence type="ECO:0000256" key="2">
    <source>
        <dbReference type="ARBA" id="ARBA00022475"/>
    </source>
</evidence>
<protein>
    <submittedName>
        <fullName evidence="10">MCE family protein</fullName>
    </submittedName>
</protein>
<evidence type="ECO:0000313" key="10">
    <source>
        <dbReference type="EMBL" id="MBV4397601.1"/>
    </source>
</evidence>
<evidence type="ECO:0000256" key="7">
    <source>
        <dbReference type="SAM" id="MobiDB-lite"/>
    </source>
</evidence>
<dbReference type="Proteomes" id="UP000722165">
    <property type="component" value="Unassembled WGS sequence"/>
</dbReference>
<dbReference type="Pfam" id="PF02470">
    <property type="entry name" value="MlaD"/>
    <property type="match status" value="3"/>
</dbReference>
<evidence type="ECO:0000256" key="1">
    <source>
        <dbReference type="ARBA" id="ARBA00004533"/>
    </source>
</evidence>
<keyword evidence="6 8" id="KW-0472">Membrane</keyword>
<keyword evidence="2" id="KW-1003">Cell membrane</keyword>
<keyword evidence="4 8" id="KW-0812">Transmembrane</keyword>
<evidence type="ECO:0000256" key="3">
    <source>
        <dbReference type="ARBA" id="ARBA00022519"/>
    </source>
</evidence>
<organism evidence="10 11">
    <name type="scientific">Advenella alkanexedens</name>
    <dbReference type="NCBI Taxonomy" id="1481665"/>
    <lineage>
        <taxon>Bacteria</taxon>
        <taxon>Pseudomonadati</taxon>
        <taxon>Pseudomonadota</taxon>
        <taxon>Betaproteobacteria</taxon>
        <taxon>Burkholderiales</taxon>
        <taxon>Alcaligenaceae</taxon>
    </lineage>
</organism>
<reference evidence="10 11" key="1">
    <citation type="submission" date="2021-06" db="EMBL/GenBank/DDBJ databases">
        <authorList>
            <person name="Lu T."/>
            <person name="Wang Q."/>
            <person name="Han X."/>
        </authorList>
    </citation>
    <scope>NUCLEOTIDE SEQUENCE [LARGE SCALE GENOMIC DNA]</scope>
    <source>
        <strain evidence="10 11">LAM0050</strain>
    </source>
</reference>